<name>A0A1Y1SYU4_9FLAO</name>
<sequence length="256" mass="29291">MKKFLLVLLASLMLYACEEEKKEDLNFTNYNIEKAYEKCDPETGNCTFVNINFPVAKGNEAVAKKINDSVEQHIIQIVAGFNPDDNPKTMEEMVDGFIANYASYREDFPDTDIPWEATVFAEITSGSPKLLSIDFNSYTFTGGAHGYGSNTYMNFNPETGEVYTHKDLFTAEFKDFVEKDFRNKEDIPQDENINSTGMFFENDEFHLPANIGFRDDKLILTYNPYEIAAYAEGQKTYEYGLEEISEYLKIDFSATE</sequence>
<dbReference type="STRING" id="1185767.IIF7_18307"/>
<dbReference type="InterPro" id="IPR037126">
    <property type="entry name" value="PdaC/RsiV-like_sf"/>
</dbReference>
<dbReference type="AlphaFoldDB" id="A0A1Y1SYU4"/>
<accession>A0A1Y1SYU4</accession>
<keyword evidence="4" id="KW-1185">Reference proteome</keyword>
<dbReference type="RefSeq" id="WP_084843135.1">
    <property type="nucleotide sequence ID" value="NZ_ARYN01000021.1"/>
</dbReference>
<feature type="domain" description="Deacetylase PdaC" evidence="2">
    <location>
        <begin position="45"/>
        <end position="146"/>
    </location>
</feature>
<gene>
    <name evidence="3" type="ORF">IIF7_18307</name>
</gene>
<dbReference type="InterPro" id="IPR025303">
    <property type="entry name" value="PdaC"/>
</dbReference>
<dbReference type="EMBL" id="ARYN01000021">
    <property type="protein sequence ID" value="ORL43946.1"/>
    <property type="molecule type" value="Genomic_DNA"/>
</dbReference>
<evidence type="ECO:0000259" key="2">
    <source>
        <dbReference type="Pfam" id="PF13739"/>
    </source>
</evidence>
<dbReference type="Pfam" id="PF13739">
    <property type="entry name" value="PdaC"/>
    <property type="match status" value="1"/>
</dbReference>
<evidence type="ECO:0008006" key="5">
    <source>
        <dbReference type="Google" id="ProtNLM"/>
    </source>
</evidence>
<dbReference type="Pfam" id="PF11738">
    <property type="entry name" value="DUF3298"/>
    <property type="match status" value="1"/>
</dbReference>
<evidence type="ECO:0000313" key="3">
    <source>
        <dbReference type="EMBL" id="ORL43946.1"/>
    </source>
</evidence>
<dbReference type="OrthoDB" id="594879at2"/>
<reference evidence="3 4" key="1">
    <citation type="submission" date="2013-04" db="EMBL/GenBank/DDBJ databases">
        <title>Zunongwangia sp. 22II14-10F7 Genome Sequencing.</title>
        <authorList>
            <person name="Lai Q."/>
            <person name="Shao Z."/>
        </authorList>
    </citation>
    <scope>NUCLEOTIDE SEQUENCE [LARGE SCALE GENOMIC DNA]</scope>
    <source>
        <strain evidence="3 4">22II14-10F7</strain>
    </source>
</reference>
<dbReference type="PROSITE" id="PS51257">
    <property type="entry name" value="PROKAR_LIPOPROTEIN"/>
    <property type="match status" value="1"/>
</dbReference>
<dbReference type="Gene3D" id="3.30.565.40">
    <property type="entry name" value="Fervidobacterium nodosum Rt17-B1 like"/>
    <property type="match status" value="1"/>
</dbReference>
<dbReference type="Gene3D" id="3.90.640.20">
    <property type="entry name" value="Heat-shock cognate protein, ATPase"/>
    <property type="match status" value="1"/>
</dbReference>
<feature type="domain" description="DUF3298" evidence="1">
    <location>
        <begin position="166"/>
        <end position="234"/>
    </location>
</feature>
<organism evidence="3 4">
    <name type="scientific">Zunongwangia atlantica 22II14-10F7</name>
    <dbReference type="NCBI Taxonomy" id="1185767"/>
    <lineage>
        <taxon>Bacteria</taxon>
        <taxon>Pseudomonadati</taxon>
        <taxon>Bacteroidota</taxon>
        <taxon>Flavobacteriia</taxon>
        <taxon>Flavobacteriales</taxon>
        <taxon>Flavobacteriaceae</taxon>
        <taxon>Zunongwangia</taxon>
    </lineage>
</organism>
<evidence type="ECO:0000259" key="1">
    <source>
        <dbReference type="Pfam" id="PF11738"/>
    </source>
</evidence>
<proteinExistence type="predicted"/>
<evidence type="ECO:0000313" key="4">
    <source>
        <dbReference type="Proteomes" id="UP000192746"/>
    </source>
</evidence>
<dbReference type="InterPro" id="IPR021729">
    <property type="entry name" value="DUF3298"/>
</dbReference>
<dbReference type="Proteomes" id="UP000192746">
    <property type="component" value="Unassembled WGS sequence"/>
</dbReference>
<comment type="caution">
    <text evidence="3">The sequence shown here is derived from an EMBL/GenBank/DDBJ whole genome shotgun (WGS) entry which is preliminary data.</text>
</comment>
<protein>
    <recommendedName>
        <fullName evidence="5">DUF3298 domain-containing protein</fullName>
    </recommendedName>
</protein>